<keyword evidence="5 9" id="KW-1133">Transmembrane helix</keyword>
<evidence type="ECO:0000256" key="4">
    <source>
        <dbReference type="ARBA" id="ARBA00022729"/>
    </source>
</evidence>
<dbReference type="PANTHER" id="PTHR31626:SF2">
    <property type="entry name" value="PROTEIN FAM171B"/>
    <property type="match status" value="1"/>
</dbReference>
<reference evidence="13" key="1">
    <citation type="journal article" date="2014" name="Science">
        <title>Nonhuman genetics. Genomic basis for the convergent evolution of electric organs.</title>
        <authorList>
            <person name="Gallant J.R."/>
            <person name="Traeger L.L."/>
            <person name="Volkening J.D."/>
            <person name="Moffett H."/>
            <person name="Chen P.H."/>
            <person name="Novina C.D."/>
            <person name="Phillips G.N.Jr."/>
            <person name="Anand R."/>
            <person name="Wells G.B."/>
            <person name="Pinch M."/>
            <person name="Guth R."/>
            <person name="Unguez G.A."/>
            <person name="Albert J.S."/>
            <person name="Zakon H.H."/>
            <person name="Samanta M.P."/>
            <person name="Sussman M.R."/>
        </authorList>
    </citation>
    <scope>NUCLEOTIDE SEQUENCE [LARGE SCALE GENOMIC DNA]</scope>
</reference>
<comment type="similarity">
    <text evidence="2">Belongs to the FAM171 family.</text>
</comment>
<keyword evidence="3 9" id="KW-0812">Transmembrane</keyword>
<dbReference type="InterPro" id="IPR049175">
    <property type="entry name" value="FAM171_C"/>
</dbReference>
<evidence type="ECO:0000256" key="8">
    <source>
        <dbReference type="SAM" id="MobiDB-lite"/>
    </source>
</evidence>
<keyword evidence="13" id="KW-1185">Reference proteome</keyword>
<feature type="compositionally biased region" description="Polar residues" evidence="8">
    <location>
        <begin position="624"/>
        <end position="634"/>
    </location>
</feature>
<evidence type="ECO:0000256" key="6">
    <source>
        <dbReference type="ARBA" id="ARBA00023136"/>
    </source>
</evidence>
<evidence type="ECO:0008006" key="14">
    <source>
        <dbReference type="Google" id="ProtNLM"/>
    </source>
</evidence>
<reference evidence="12" key="5">
    <citation type="submission" date="2025-09" db="UniProtKB">
        <authorList>
            <consortium name="Ensembl"/>
        </authorList>
    </citation>
    <scope>IDENTIFICATION</scope>
</reference>
<evidence type="ECO:0000256" key="7">
    <source>
        <dbReference type="ARBA" id="ARBA00023180"/>
    </source>
</evidence>
<sequence>MGYSRVHQEVVGVAMTAETVSTLKVQVKDAVAHQTLSEATVDMFMNHTLIGSAVTDSDGSALFHVPYIQGRALTLVASQDGYIHTSLPWKTSKMPIFSSVTLSLFSQNQGNIWLFEDSVLITGKISDTMPQPNVQFPKSLLSLPSNNISSLTVYLSWPQLPSLKHSFLYTTGIMLSNIELKAVAAVIVQLLYKGGDVPVMGPIQITLPLHESSQSQHLDAVPAWSFDRKTGAWVNRGLGIVRMENGRLVWVYVAPHLGYWLAAPFAPASGRNHPLDLISHHMYSLMAILSGTLVIAIGLFAVVLCYCRGFLCMSDKKGINHTKIAVQKRDETTCTNNDDHQDLLFRDPEPHEEISPSVVSPGTTCVGETETSSLQIYEDTNGMAPESSKHSHLHMYVNSNKIVMPVSLKENIFLPEKLFVCNQPVAIFHMLDQSSPSEHTSGVRSATLPRKAIQDDSIEKPVSKNTFIQTLPKTQLLSDSQQQAITETPYRDPGLSNNPGAWSCFNSLSESVSVPEALNEALGMDTLCGSHQGSSEQTLLELSKSKPLPHARAWFVSLEGTPAAQVRHSIVDLHRSSLLVNSHDTSLDSGVDLNDQHSGRKHGQWHVRSTANLRDRCMEDVDLSSSESGATASCTPEELSLHSSSGTIANLPKERDNVDTSGEHEASECAAGPRVQRLRRTRVEKLKRTWHIREDRPLMKLN</sequence>
<dbReference type="InterPro" id="IPR018890">
    <property type="entry name" value="FAM171"/>
</dbReference>
<dbReference type="AlphaFoldDB" id="A0A4W4H4E6"/>
<evidence type="ECO:0000259" key="11">
    <source>
        <dbReference type="Pfam" id="PF20771"/>
    </source>
</evidence>
<gene>
    <name evidence="12" type="primary">LOC113574659</name>
</gene>
<accession>A0A4W4H4E6</accession>
<evidence type="ECO:0000256" key="5">
    <source>
        <dbReference type="ARBA" id="ARBA00022989"/>
    </source>
</evidence>
<reference evidence="12" key="3">
    <citation type="submission" date="2020-05" db="EMBL/GenBank/DDBJ databases">
        <title>Electrophorus electricus (electric eel) genome, fEleEle1, primary haplotype.</title>
        <authorList>
            <person name="Myers G."/>
            <person name="Meyer A."/>
            <person name="Fedrigo O."/>
            <person name="Formenti G."/>
            <person name="Rhie A."/>
            <person name="Tracey A."/>
            <person name="Sims Y."/>
            <person name="Jarvis E.D."/>
        </authorList>
    </citation>
    <scope>NUCLEOTIDE SEQUENCE [LARGE SCALE GENOMIC DNA]</scope>
</reference>
<dbReference type="GO" id="GO:0016020">
    <property type="term" value="C:membrane"/>
    <property type="evidence" value="ECO:0007669"/>
    <property type="project" value="UniProtKB-SubCell"/>
</dbReference>
<comment type="subcellular location">
    <subcellularLocation>
        <location evidence="1">Membrane</location>
        <topology evidence="1">Single-pass type I membrane protein</topology>
    </subcellularLocation>
</comment>
<evidence type="ECO:0000313" key="13">
    <source>
        <dbReference type="Proteomes" id="UP000314983"/>
    </source>
</evidence>
<keyword evidence="4" id="KW-0732">Signal</keyword>
<feature type="region of interest" description="Disordered" evidence="8">
    <location>
        <begin position="624"/>
        <end position="673"/>
    </location>
</feature>
<feature type="transmembrane region" description="Helical" evidence="9">
    <location>
        <begin position="286"/>
        <end position="307"/>
    </location>
</feature>
<dbReference type="Ensembl" id="ENSEEET00000044084.2">
    <property type="protein sequence ID" value="ENSEEEP00000043585.2"/>
    <property type="gene ID" value="ENSEEEG00000020598.2"/>
</dbReference>
<name>A0A4W4H4E6_ELEEL</name>
<dbReference type="GeneTree" id="ENSGT00950000183184"/>
<feature type="region of interest" description="Disordered" evidence="8">
    <location>
        <begin position="435"/>
        <end position="456"/>
    </location>
</feature>
<keyword evidence="6 9" id="KW-0472">Membrane</keyword>
<feature type="transmembrane region" description="Helical" evidence="9">
    <location>
        <begin position="248"/>
        <end position="266"/>
    </location>
</feature>
<organism evidence="12 13">
    <name type="scientific">Electrophorus electricus</name>
    <name type="common">Electric eel</name>
    <name type="synonym">Gymnotus electricus</name>
    <dbReference type="NCBI Taxonomy" id="8005"/>
    <lineage>
        <taxon>Eukaryota</taxon>
        <taxon>Metazoa</taxon>
        <taxon>Chordata</taxon>
        <taxon>Craniata</taxon>
        <taxon>Vertebrata</taxon>
        <taxon>Euteleostomi</taxon>
        <taxon>Actinopterygii</taxon>
        <taxon>Neopterygii</taxon>
        <taxon>Teleostei</taxon>
        <taxon>Ostariophysi</taxon>
        <taxon>Gymnotiformes</taxon>
        <taxon>Gymnotoidei</taxon>
        <taxon>Gymnotidae</taxon>
        <taxon>Electrophorus</taxon>
    </lineage>
</organism>
<proteinExistence type="inferred from homology"/>
<dbReference type="Proteomes" id="UP000314983">
    <property type="component" value="Chromosome 2"/>
</dbReference>
<reference evidence="12" key="4">
    <citation type="submission" date="2025-08" db="UniProtKB">
        <authorList>
            <consortium name="Ensembl"/>
        </authorList>
    </citation>
    <scope>IDENTIFICATION</scope>
</reference>
<protein>
    <recommendedName>
        <fullName evidence="14">Family with sequence similarity 171 member B</fullName>
    </recommendedName>
</protein>
<keyword evidence="7" id="KW-0325">Glycoprotein</keyword>
<reference evidence="13" key="2">
    <citation type="journal article" date="2017" name="Sci. Adv.">
        <title>A tail of two voltages: Proteomic comparison of the three electric organs of the electric eel.</title>
        <authorList>
            <person name="Traeger L.L."/>
            <person name="Sabat G."/>
            <person name="Barrett-Wilt G.A."/>
            <person name="Wells G.B."/>
            <person name="Sussman M.R."/>
        </authorList>
    </citation>
    <scope>NUCLEOTIDE SEQUENCE [LARGE SCALE GENOMIC DNA]</scope>
</reference>
<dbReference type="InterPro" id="IPR048530">
    <property type="entry name" value="FAM171_N"/>
</dbReference>
<evidence type="ECO:0000259" key="10">
    <source>
        <dbReference type="Pfam" id="PF10577"/>
    </source>
</evidence>
<evidence type="ECO:0000256" key="2">
    <source>
        <dbReference type="ARBA" id="ARBA00006818"/>
    </source>
</evidence>
<evidence type="ECO:0000313" key="12">
    <source>
        <dbReference type="Ensembl" id="ENSEEEP00000043585.2"/>
    </source>
</evidence>
<feature type="compositionally biased region" description="Polar residues" evidence="8">
    <location>
        <begin position="435"/>
        <end position="444"/>
    </location>
</feature>
<dbReference type="OMA" id="INQGNIW"/>
<dbReference type="Pfam" id="PF20771">
    <property type="entry name" value="FAM171A1-2-B_C"/>
    <property type="match status" value="1"/>
</dbReference>
<dbReference type="Pfam" id="PF10577">
    <property type="entry name" value="FAM171A1-2-B_N"/>
    <property type="match status" value="1"/>
</dbReference>
<evidence type="ECO:0000256" key="3">
    <source>
        <dbReference type="ARBA" id="ARBA00022692"/>
    </source>
</evidence>
<feature type="domain" description="FAM171 N-terminal" evidence="10">
    <location>
        <begin position="22"/>
        <end position="263"/>
    </location>
</feature>
<feature type="compositionally biased region" description="Basic and acidic residues" evidence="8">
    <location>
        <begin position="652"/>
        <end position="667"/>
    </location>
</feature>
<evidence type="ECO:0000256" key="1">
    <source>
        <dbReference type="ARBA" id="ARBA00004479"/>
    </source>
</evidence>
<evidence type="ECO:0000256" key="9">
    <source>
        <dbReference type="SAM" id="Phobius"/>
    </source>
</evidence>
<feature type="region of interest" description="Disordered" evidence="8">
    <location>
        <begin position="584"/>
        <end position="606"/>
    </location>
</feature>
<feature type="domain" description="FAM171 C-terminal" evidence="11">
    <location>
        <begin position="453"/>
        <end position="702"/>
    </location>
</feature>
<dbReference type="PANTHER" id="PTHR31626">
    <property type="entry name" value="SUSHI DOMAIN-CONTAINING PROTEIN"/>
    <property type="match status" value="1"/>
</dbReference>